<protein>
    <submittedName>
        <fullName evidence="1">Uncharacterized protein</fullName>
    </submittedName>
</protein>
<name>A6UUA8_META3</name>
<organism evidence="1 2">
    <name type="scientific">Methanococcus aeolicus (strain ATCC BAA-1280 / DSM 17508 / OCM 812 / Nankai-3)</name>
    <dbReference type="NCBI Taxonomy" id="419665"/>
    <lineage>
        <taxon>Archaea</taxon>
        <taxon>Methanobacteriati</taxon>
        <taxon>Methanobacteriota</taxon>
        <taxon>Methanomada group</taxon>
        <taxon>Methanococci</taxon>
        <taxon>Methanococcales</taxon>
        <taxon>Methanococcaceae</taxon>
        <taxon>Methanococcus</taxon>
    </lineage>
</organism>
<accession>A6UUA8</accession>
<evidence type="ECO:0000313" key="1">
    <source>
        <dbReference type="EMBL" id="ABR56080.1"/>
    </source>
</evidence>
<evidence type="ECO:0000313" key="2">
    <source>
        <dbReference type="Proteomes" id="UP000001106"/>
    </source>
</evidence>
<dbReference type="eggNOG" id="arCOG05066">
    <property type="taxonomic scope" value="Archaea"/>
</dbReference>
<reference evidence="1" key="1">
    <citation type="submission" date="2007-06" db="EMBL/GenBank/DDBJ databases">
        <title>Complete sequence of Methanococcus aeolicus Nankai-3.</title>
        <authorList>
            <consortium name="US DOE Joint Genome Institute"/>
            <person name="Copeland A."/>
            <person name="Lucas S."/>
            <person name="Lapidus A."/>
            <person name="Barry K."/>
            <person name="Glavina del Rio T."/>
            <person name="Dalin E."/>
            <person name="Tice H."/>
            <person name="Pitluck S."/>
            <person name="Chain P."/>
            <person name="Malfatti S."/>
            <person name="Shin M."/>
            <person name="Vergez L."/>
            <person name="Schmutz J."/>
            <person name="Larimer F."/>
            <person name="Land M."/>
            <person name="Hauser L."/>
            <person name="Kyrpides N."/>
            <person name="Lykidis A."/>
            <person name="Sieprawska-Lupa M."/>
            <person name="Whitman W.B."/>
            <person name="Richardson P."/>
        </authorList>
    </citation>
    <scope>NUCLEOTIDE SEQUENCE [LARGE SCALE GENOMIC DNA]</scope>
    <source>
        <strain evidence="1">Nankai-3</strain>
    </source>
</reference>
<gene>
    <name evidence="1" type="ordered locus">Maeo_0494</name>
</gene>
<dbReference type="OrthoDB" id="59585at2157"/>
<dbReference type="Proteomes" id="UP000001106">
    <property type="component" value="Chromosome"/>
</dbReference>
<dbReference type="GeneID" id="5327691"/>
<dbReference type="KEGG" id="mae:Maeo_0494"/>
<dbReference type="STRING" id="419665.Maeo_0494"/>
<dbReference type="EMBL" id="CP000743">
    <property type="protein sequence ID" value="ABR56080.1"/>
    <property type="molecule type" value="Genomic_DNA"/>
</dbReference>
<sequence>MVKKAIDKLKLKLFGNDGPPVQVPVDDDYVVIGEEYSSEEVNDRGYVENVIKNPPAPEPLKEITDKNKIKIEIKEKPEVESKPKIKIVKEKIPPKLLTARIKAPDDFDNLKKIIEHDVVIINLEDIPIEAIIKEFSDFKKYLETMDYTLGKIDESVIIAVKSGIKLDRYSKNAE</sequence>
<keyword evidence="2" id="KW-1185">Reference proteome</keyword>
<dbReference type="RefSeq" id="WP_011973212.1">
    <property type="nucleotide sequence ID" value="NC_009635.1"/>
</dbReference>
<proteinExistence type="predicted"/>
<dbReference type="AlphaFoldDB" id="A6UUA8"/>
<dbReference type="HOGENOM" id="CLU_1736435_0_0_2"/>